<dbReference type="AlphaFoldDB" id="A0A225UL17"/>
<evidence type="ECO:0000313" key="2">
    <source>
        <dbReference type="EMBL" id="OWY93246.1"/>
    </source>
</evidence>
<name>A0A225UL17_9STRA</name>
<evidence type="ECO:0000256" key="1">
    <source>
        <dbReference type="SAM" id="Phobius"/>
    </source>
</evidence>
<dbReference type="EMBL" id="NBNE01016422">
    <property type="protein sequence ID" value="OWY93246.1"/>
    <property type="molecule type" value="Genomic_DNA"/>
</dbReference>
<accession>A0A225UL17</accession>
<gene>
    <name evidence="2" type="ORF">PHMEG_00037431</name>
</gene>
<keyword evidence="1" id="KW-0812">Transmembrane</keyword>
<proteinExistence type="predicted"/>
<feature type="transmembrane region" description="Helical" evidence="1">
    <location>
        <begin position="12"/>
        <end position="31"/>
    </location>
</feature>
<feature type="transmembrane region" description="Helical" evidence="1">
    <location>
        <begin position="62"/>
        <end position="83"/>
    </location>
</feature>
<dbReference type="Proteomes" id="UP000198211">
    <property type="component" value="Unassembled WGS sequence"/>
</dbReference>
<comment type="caution">
    <text evidence="2">The sequence shown here is derived from an EMBL/GenBank/DDBJ whole genome shotgun (WGS) entry which is preliminary data.</text>
</comment>
<organism evidence="2 3">
    <name type="scientific">Phytophthora megakarya</name>
    <dbReference type="NCBI Taxonomy" id="4795"/>
    <lineage>
        <taxon>Eukaryota</taxon>
        <taxon>Sar</taxon>
        <taxon>Stramenopiles</taxon>
        <taxon>Oomycota</taxon>
        <taxon>Peronosporomycetes</taxon>
        <taxon>Peronosporales</taxon>
        <taxon>Peronosporaceae</taxon>
        <taxon>Phytophthora</taxon>
    </lineage>
</organism>
<dbReference type="OrthoDB" id="121615at2759"/>
<protein>
    <submittedName>
        <fullName evidence="2">Uncharacterized protein</fullName>
    </submittedName>
</protein>
<reference evidence="3" key="1">
    <citation type="submission" date="2017-03" db="EMBL/GenBank/DDBJ databases">
        <title>Phytopthora megakarya and P. palmivora, two closely related causual agents of cacao black pod achieved similar genome size and gene model numbers by different mechanisms.</title>
        <authorList>
            <person name="Ali S."/>
            <person name="Shao J."/>
            <person name="Larry D.J."/>
            <person name="Kronmiller B."/>
            <person name="Shen D."/>
            <person name="Strem M.D."/>
            <person name="Melnick R.L."/>
            <person name="Guiltinan M.J."/>
            <person name="Tyler B.M."/>
            <person name="Meinhardt L.W."/>
            <person name="Bailey B.A."/>
        </authorList>
    </citation>
    <scope>NUCLEOTIDE SEQUENCE [LARGE SCALE GENOMIC DNA]</scope>
    <source>
        <strain evidence="3">zdho120</strain>
    </source>
</reference>
<evidence type="ECO:0000313" key="3">
    <source>
        <dbReference type="Proteomes" id="UP000198211"/>
    </source>
</evidence>
<keyword evidence="3" id="KW-1185">Reference proteome</keyword>
<keyword evidence="1" id="KW-1133">Transmembrane helix</keyword>
<keyword evidence="1" id="KW-0472">Membrane</keyword>
<sequence length="151" mass="16633">MCKYRESTHVWRALMVVAAVPLLPLICVAVIDAIPMNSPDLGFAHSGTAWTRNILVGLVDSYALPLMFSLVPVGWQTMTALAIPAFKIIERNLICRYLRGKDDLMPEMVVFIVEITNALFISTSTQQAASAKTSAMLILIDFIHLLISGQN</sequence>